<dbReference type="HOGENOM" id="CLU_1995691_0_0_1"/>
<sequence>MTLVECGASFHCSNLHTSSFHHGSLLPLGPETARSIEPIWLLDLTSGEIEKLRHCITRTIMRSTLVYIRVEIFGTLERHCSSLRAWGGAGHEETVLLRTFSESELDKQRAKLDEVVQARGSMDTK</sequence>
<dbReference type="EMBL" id="KI392485">
    <property type="protein sequence ID" value="ERN16093.1"/>
    <property type="molecule type" value="Genomic_DNA"/>
</dbReference>
<protein>
    <submittedName>
        <fullName evidence="1">Uncharacterized protein</fullName>
    </submittedName>
</protein>
<keyword evidence="2" id="KW-1185">Reference proteome</keyword>
<dbReference type="Proteomes" id="UP000017836">
    <property type="component" value="Unassembled WGS sequence"/>
</dbReference>
<dbReference type="Gramene" id="ERN16093">
    <property type="protein sequence ID" value="ERN16093"/>
    <property type="gene ID" value="AMTR_s00030p00173530"/>
</dbReference>
<gene>
    <name evidence="1" type="ORF">AMTR_s00030p00173530</name>
</gene>
<organism evidence="1 2">
    <name type="scientific">Amborella trichopoda</name>
    <dbReference type="NCBI Taxonomy" id="13333"/>
    <lineage>
        <taxon>Eukaryota</taxon>
        <taxon>Viridiplantae</taxon>
        <taxon>Streptophyta</taxon>
        <taxon>Embryophyta</taxon>
        <taxon>Tracheophyta</taxon>
        <taxon>Spermatophyta</taxon>
        <taxon>Magnoliopsida</taxon>
        <taxon>Amborellales</taxon>
        <taxon>Amborellaceae</taxon>
        <taxon>Amborella</taxon>
    </lineage>
</organism>
<dbReference type="AlphaFoldDB" id="U5D6X5"/>
<name>U5D6X5_AMBTC</name>
<proteinExistence type="predicted"/>
<evidence type="ECO:0000313" key="1">
    <source>
        <dbReference type="EMBL" id="ERN16093.1"/>
    </source>
</evidence>
<accession>U5D6X5</accession>
<evidence type="ECO:0000313" key="2">
    <source>
        <dbReference type="Proteomes" id="UP000017836"/>
    </source>
</evidence>
<reference evidence="2" key="1">
    <citation type="journal article" date="2013" name="Science">
        <title>The Amborella genome and the evolution of flowering plants.</title>
        <authorList>
            <consortium name="Amborella Genome Project"/>
        </authorList>
    </citation>
    <scope>NUCLEOTIDE SEQUENCE [LARGE SCALE GENOMIC DNA]</scope>
</reference>